<organism evidence="2 3">
    <name type="scientific">Chironomus riparius</name>
    <dbReference type="NCBI Taxonomy" id="315576"/>
    <lineage>
        <taxon>Eukaryota</taxon>
        <taxon>Metazoa</taxon>
        <taxon>Ecdysozoa</taxon>
        <taxon>Arthropoda</taxon>
        <taxon>Hexapoda</taxon>
        <taxon>Insecta</taxon>
        <taxon>Pterygota</taxon>
        <taxon>Neoptera</taxon>
        <taxon>Endopterygota</taxon>
        <taxon>Diptera</taxon>
        <taxon>Nematocera</taxon>
        <taxon>Chironomoidea</taxon>
        <taxon>Chironomidae</taxon>
        <taxon>Chironominae</taxon>
        <taxon>Chironomus</taxon>
    </lineage>
</organism>
<gene>
    <name evidence="2" type="ORF">CHIRRI_LOCUS2608</name>
</gene>
<sequence length="152" mass="17956">MQFIKIKRTLLSRINLKWCLYLQISLFFVQYLIFYTIRQNSNNTEKTIKALTDQEDHIQNKDLQDKIDWEDTRFIESNEEFLLSYRTTYFVAFSIQHPDSRKCLSLYQFNNDANIVLGNCGPDLSSIKGSDDILTLEKSIRYNDINDECTMG</sequence>
<feature type="transmembrane region" description="Helical" evidence="1">
    <location>
        <begin position="20"/>
        <end position="37"/>
    </location>
</feature>
<name>A0A9N9RLW4_9DIPT</name>
<dbReference type="Proteomes" id="UP001153620">
    <property type="component" value="Chromosome 1"/>
</dbReference>
<keyword evidence="1" id="KW-0812">Transmembrane</keyword>
<evidence type="ECO:0000256" key="1">
    <source>
        <dbReference type="SAM" id="Phobius"/>
    </source>
</evidence>
<keyword evidence="1" id="KW-0472">Membrane</keyword>
<evidence type="ECO:0000313" key="3">
    <source>
        <dbReference type="Proteomes" id="UP001153620"/>
    </source>
</evidence>
<evidence type="ECO:0000313" key="2">
    <source>
        <dbReference type="EMBL" id="CAG9799643.1"/>
    </source>
</evidence>
<reference evidence="2" key="2">
    <citation type="submission" date="2022-10" db="EMBL/GenBank/DDBJ databases">
        <authorList>
            <consortium name="ENA_rothamsted_submissions"/>
            <consortium name="culmorum"/>
            <person name="King R."/>
        </authorList>
    </citation>
    <scope>NUCLEOTIDE SEQUENCE</scope>
</reference>
<keyword evidence="3" id="KW-1185">Reference proteome</keyword>
<protein>
    <submittedName>
        <fullName evidence="2">Uncharacterized protein</fullName>
    </submittedName>
</protein>
<accession>A0A9N9RLW4</accession>
<dbReference type="AlphaFoldDB" id="A0A9N9RLW4"/>
<keyword evidence="1" id="KW-1133">Transmembrane helix</keyword>
<reference evidence="2" key="1">
    <citation type="submission" date="2022-01" db="EMBL/GenBank/DDBJ databases">
        <authorList>
            <person name="King R."/>
        </authorList>
    </citation>
    <scope>NUCLEOTIDE SEQUENCE</scope>
</reference>
<dbReference type="EMBL" id="OU895877">
    <property type="protein sequence ID" value="CAG9799643.1"/>
    <property type="molecule type" value="Genomic_DNA"/>
</dbReference>
<proteinExistence type="predicted"/>